<name>A0A7J9B156_9ROSI</name>
<gene>
    <name evidence="2" type="ORF">Golax_022889</name>
</gene>
<dbReference type="InterPro" id="IPR036691">
    <property type="entry name" value="Endo/exonu/phosph_ase_sf"/>
</dbReference>
<keyword evidence="3" id="KW-1185">Reference proteome</keyword>
<reference evidence="2 3" key="1">
    <citation type="journal article" date="2019" name="Genome Biol. Evol.">
        <title>Insights into the evolution of the New World diploid cottons (Gossypium, subgenus Houzingenia) based on genome sequencing.</title>
        <authorList>
            <person name="Grover C.E."/>
            <person name="Arick M.A. 2nd"/>
            <person name="Thrash A."/>
            <person name="Conover J.L."/>
            <person name="Sanders W.S."/>
            <person name="Peterson D.G."/>
            <person name="Frelichowski J.E."/>
            <person name="Scheffler J.A."/>
            <person name="Scheffler B.E."/>
            <person name="Wendel J.F."/>
        </authorList>
    </citation>
    <scope>NUCLEOTIDE SEQUENCE [LARGE SCALE GENOMIC DNA]</scope>
    <source>
        <strain evidence="2">4</strain>
        <tissue evidence="2">Leaf</tissue>
    </source>
</reference>
<dbReference type="SUPFAM" id="SSF56219">
    <property type="entry name" value="DNase I-like"/>
    <property type="match status" value="1"/>
</dbReference>
<evidence type="ECO:0000313" key="3">
    <source>
        <dbReference type="Proteomes" id="UP000593574"/>
    </source>
</evidence>
<evidence type="ECO:0000256" key="1">
    <source>
        <dbReference type="SAM" id="MobiDB-lite"/>
    </source>
</evidence>
<dbReference type="Proteomes" id="UP000593574">
    <property type="component" value="Unassembled WGS sequence"/>
</dbReference>
<protein>
    <recommendedName>
        <fullName evidence="4">Reverse transcriptase</fullName>
    </recommendedName>
</protein>
<organism evidence="2 3">
    <name type="scientific">Gossypium laxum</name>
    <dbReference type="NCBI Taxonomy" id="34288"/>
    <lineage>
        <taxon>Eukaryota</taxon>
        <taxon>Viridiplantae</taxon>
        <taxon>Streptophyta</taxon>
        <taxon>Embryophyta</taxon>
        <taxon>Tracheophyta</taxon>
        <taxon>Spermatophyta</taxon>
        <taxon>Magnoliopsida</taxon>
        <taxon>eudicotyledons</taxon>
        <taxon>Gunneridae</taxon>
        <taxon>Pentapetalae</taxon>
        <taxon>rosids</taxon>
        <taxon>malvids</taxon>
        <taxon>Malvales</taxon>
        <taxon>Malvaceae</taxon>
        <taxon>Malvoideae</taxon>
        <taxon>Gossypium</taxon>
    </lineage>
</organism>
<sequence length="121" mass="13575">MRNKRNRARGSCGELTEESPSRTIRRKLLDGLSPLKAGAGRTNEVPMLELSWDGEPCDNSLVRHENNKNVRFTGFYGNANPNLRSTSWDILRRVGGLVREDWVVGGDFNAILNDAEKYGGR</sequence>
<comment type="caution">
    <text evidence="2">The sequence shown here is derived from an EMBL/GenBank/DDBJ whole genome shotgun (WGS) entry which is preliminary data.</text>
</comment>
<feature type="region of interest" description="Disordered" evidence="1">
    <location>
        <begin position="1"/>
        <end position="20"/>
    </location>
</feature>
<dbReference type="AlphaFoldDB" id="A0A7J9B156"/>
<proteinExistence type="predicted"/>
<accession>A0A7J9B156</accession>
<evidence type="ECO:0000313" key="2">
    <source>
        <dbReference type="EMBL" id="MBA0729933.1"/>
    </source>
</evidence>
<evidence type="ECO:0008006" key="4">
    <source>
        <dbReference type="Google" id="ProtNLM"/>
    </source>
</evidence>
<dbReference type="EMBL" id="JABEZV010441196">
    <property type="protein sequence ID" value="MBA0729933.1"/>
    <property type="molecule type" value="Genomic_DNA"/>
</dbReference>
<feature type="non-terminal residue" evidence="2">
    <location>
        <position position="121"/>
    </location>
</feature>